<dbReference type="AlphaFoldDB" id="Q9WW75"/>
<sequence length="244" mass="27426">MNMKLINLNFKRWVRGNRLLVVTILFVFTAIFSPIMAYNAAKILDSLGSTVTSLPIPDETSLLQSYFKNMSQLILFVVVFLISSMTVLPKSESVHIFYLSRTKKGYRIYYPKILVGLSIVVILLILNDVIFYSILTLYFNELDTFNIVTSLCIQLLGFFTMTIVGVTVSIIFNSSFIGAALIELFIFIGSIFATYEWFKEWSPTTLLSPIDIFHTGSIESITTNIIISVLVIVVSLGIIGIKKA</sequence>
<reference evidence="2" key="1">
    <citation type="submission" date="1998-06" db="EMBL/GenBank/DDBJ databases">
        <title>Pediococcus pentosaceus pediocin A encoding plasmid, pMD136.</title>
        <authorList>
            <person name="Kantor A."/>
            <person name="Mett A."/>
            <person name="Shapira R."/>
        </authorList>
    </citation>
    <scope>NUCLEOTIDE SEQUENCE</scope>
    <source>
        <strain evidence="2">ATCC 43200</strain>
        <plasmid evidence="2">pMD136</plasmid>
    </source>
</reference>
<keyword evidence="1" id="KW-0472">Membrane</keyword>
<gene>
    <name evidence="2" type="primary">penK</name>
</gene>
<dbReference type="EMBL" id="AF069302">
    <property type="protein sequence ID" value="AAD25905.1"/>
    <property type="molecule type" value="Genomic_DNA"/>
</dbReference>
<keyword evidence="1" id="KW-0812">Transmembrane</keyword>
<evidence type="ECO:0000313" key="2">
    <source>
        <dbReference type="EMBL" id="AAD25905.1"/>
    </source>
</evidence>
<feature type="transmembrane region" description="Helical" evidence="1">
    <location>
        <begin position="179"/>
        <end position="198"/>
    </location>
</feature>
<organism evidence="3">
    <name type="scientific">Pediococcus pentosaceus</name>
    <dbReference type="NCBI Taxonomy" id="1255"/>
    <lineage>
        <taxon>Bacteria</taxon>
        <taxon>Bacillati</taxon>
        <taxon>Bacillota</taxon>
        <taxon>Bacilli</taxon>
        <taxon>Lactobacillales</taxon>
        <taxon>Lactobacillaceae</taxon>
        <taxon>Pediococcus</taxon>
    </lineage>
</organism>
<accession>Q9WW75</accession>
<evidence type="ECO:0000313" key="3">
    <source>
        <dbReference type="EMBL" id="AAD39628.1"/>
    </source>
</evidence>
<reference evidence="3" key="2">
    <citation type="journal article" date="2000" name="Plasmid">
        <title>Nucleotide sequence and analysis of plasmid pMD136 from Pediococcus pentosaceus FBB61 (ATCC43200) involved in pediocin A production.</title>
        <authorList>
            <person name="Giacomini A."/>
            <person name="Squartini A."/>
            <person name="Nuti M.P."/>
        </authorList>
    </citation>
    <scope>NUCLEOTIDE SEQUENCE</scope>
    <source>
        <strain evidence="3">ATCC 43200</strain>
        <plasmid evidence="3">pMD136</plasmid>
    </source>
</reference>
<protein>
    <submittedName>
        <fullName evidence="2">ABC transporter subunit PenK</fullName>
    </submittedName>
    <submittedName>
        <fullName evidence="3">Putative ABC transporter membrane-spanning subunit</fullName>
    </submittedName>
</protein>
<proteinExistence type="predicted"/>
<feature type="transmembrane region" description="Helical" evidence="1">
    <location>
        <begin position="147"/>
        <end position="172"/>
    </location>
</feature>
<keyword evidence="3" id="KW-0614">Plasmid</keyword>
<name>Q9WW75_PEDPE</name>
<keyword evidence="1" id="KW-1133">Transmembrane helix</keyword>
<feature type="transmembrane region" description="Helical" evidence="1">
    <location>
        <begin position="218"/>
        <end position="241"/>
    </location>
</feature>
<evidence type="ECO:0000256" key="1">
    <source>
        <dbReference type="SAM" id="Phobius"/>
    </source>
</evidence>
<geneLocation type="plasmid" evidence="3">
    <name>pMD136</name>
</geneLocation>
<feature type="transmembrane region" description="Helical" evidence="1">
    <location>
        <begin position="109"/>
        <end position="135"/>
    </location>
</feature>
<feature type="transmembrane region" description="Helical" evidence="1">
    <location>
        <begin position="70"/>
        <end position="88"/>
    </location>
</feature>
<dbReference type="EMBL" id="AF033858">
    <property type="protein sequence ID" value="AAD39628.1"/>
    <property type="molecule type" value="Genomic_DNA"/>
</dbReference>